<evidence type="ECO:0000313" key="5">
    <source>
        <dbReference type="Proteomes" id="UP000178117"/>
    </source>
</evidence>
<feature type="compositionally biased region" description="Basic and acidic residues" evidence="1">
    <location>
        <begin position="90"/>
        <end position="102"/>
    </location>
</feature>
<accession>A0A1F8FTX8</accession>
<feature type="domain" description="DUF5652" evidence="3">
    <location>
        <begin position="2"/>
        <end position="55"/>
    </location>
</feature>
<evidence type="ECO:0000313" key="4">
    <source>
        <dbReference type="EMBL" id="OGN16502.1"/>
    </source>
</evidence>
<dbReference type="Proteomes" id="UP000178117">
    <property type="component" value="Unassembled WGS sequence"/>
</dbReference>
<name>A0A1F8FTX8_9BACT</name>
<sequence length="117" mass="13360">MFLLFLVWSIFWKGLALWKAARLSHKGWFIALLIINTAGILDILYIYIFSKKRRHHEPESHTPHTHGPHSPVHHSPSAKPGPPSHHHLNPKVEHGEPPEKKYHIGPADETARPSENS</sequence>
<dbReference type="AlphaFoldDB" id="A0A1F8FTX8"/>
<protein>
    <recommendedName>
        <fullName evidence="3">DUF5652 domain-containing protein</fullName>
    </recommendedName>
</protein>
<organism evidence="4 5">
    <name type="scientific">Candidatus Yanofskybacteria bacterium RIFCSPHIGHO2_02_FULL_50_12</name>
    <dbReference type="NCBI Taxonomy" id="1802685"/>
    <lineage>
        <taxon>Bacteria</taxon>
        <taxon>Candidatus Yanofskyibacteriota</taxon>
    </lineage>
</organism>
<proteinExistence type="predicted"/>
<gene>
    <name evidence="4" type="ORF">A3C88_02860</name>
</gene>
<evidence type="ECO:0000256" key="1">
    <source>
        <dbReference type="SAM" id="MobiDB-lite"/>
    </source>
</evidence>
<dbReference type="Pfam" id="PF18893">
    <property type="entry name" value="DUF5652"/>
    <property type="match status" value="1"/>
</dbReference>
<keyword evidence="2" id="KW-0812">Transmembrane</keyword>
<keyword evidence="2" id="KW-0472">Membrane</keyword>
<evidence type="ECO:0000256" key="2">
    <source>
        <dbReference type="SAM" id="Phobius"/>
    </source>
</evidence>
<feature type="region of interest" description="Disordered" evidence="1">
    <location>
        <begin position="56"/>
        <end position="117"/>
    </location>
</feature>
<keyword evidence="2" id="KW-1133">Transmembrane helix</keyword>
<evidence type="ECO:0000259" key="3">
    <source>
        <dbReference type="Pfam" id="PF18893"/>
    </source>
</evidence>
<feature type="compositionally biased region" description="Low complexity" evidence="1">
    <location>
        <begin position="68"/>
        <end position="77"/>
    </location>
</feature>
<feature type="transmembrane region" description="Helical" evidence="2">
    <location>
        <begin position="26"/>
        <end position="48"/>
    </location>
</feature>
<reference evidence="4 5" key="1">
    <citation type="journal article" date="2016" name="Nat. Commun.">
        <title>Thousands of microbial genomes shed light on interconnected biogeochemical processes in an aquifer system.</title>
        <authorList>
            <person name="Anantharaman K."/>
            <person name="Brown C.T."/>
            <person name="Hug L.A."/>
            <person name="Sharon I."/>
            <person name="Castelle C.J."/>
            <person name="Probst A.J."/>
            <person name="Thomas B.C."/>
            <person name="Singh A."/>
            <person name="Wilkins M.J."/>
            <person name="Karaoz U."/>
            <person name="Brodie E.L."/>
            <person name="Williams K.H."/>
            <person name="Hubbard S.S."/>
            <person name="Banfield J.F."/>
        </authorList>
    </citation>
    <scope>NUCLEOTIDE SEQUENCE [LARGE SCALE GENOMIC DNA]</scope>
</reference>
<dbReference type="STRING" id="1802685.A3C88_02860"/>
<dbReference type="EMBL" id="MGJZ01000031">
    <property type="protein sequence ID" value="OGN16502.1"/>
    <property type="molecule type" value="Genomic_DNA"/>
</dbReference>
<dbReference type="InterPro" id="IPR043712">
    <property type="entry name" value="DUF5652"/>
</dbReference>
<comment type="caution">
    <text evidence="4">The sequence shown here is derived from an EMBL/GenBank/DDBJ whole genome shotgun (WGS) entry which is preliminary data.</text>
</comment>